<evidence type="ECO:0008006" key="5">
    <source>
        <dbReference type="Google" id="ProtNLM"/>
    </source>
</evidence>
<comment type="caution">
    <text evidence="3">The sequence shown here is derived from an EMBL/GenBank/DDBJ whole genome shotgun (WGS) entry which is preliminary data.</text>
</comment>
<evidence type="ECO:0000313" key="4">
    <source>
        <dbReference type="Proteomes" id="UP000439903"/>
    </source>
</evidence>
<dbReference type="Gene3D" id="2.120.10.80">
    <property type="entry name" value="Kelch-type beta propeller"/>
    <property type="match status" value="1"/>
</dbReference>
<proteinExistence type="predicted"/>
<dbReference type="AlphaFoldDB" id="A0A8H3XB13"/>
<dbReference type="SUPFAM" id="SSF117281">
    <property type="entry name" value="Kelch motif"/>
    <property type="match status" value="1"/>
</dbReference>
<dbReference type="InterPro" id="IPR015915">
    <property type="entry name" value="Kelch-typ_b-propeller"/>
</dbReference>
<reference evidence="3 4" key="1">
    <citation type="journal article" date="2019" name="Environ. Microbiol.">
        <title>At the nexus of three kingdoms: the genome of the mycorrhizal fungus Gigaspora margarita provides insights into plant, endobacterial and fungal interactions.</title>
        <authorList>
            <person name="Venice F."/>
            <person name="Ghignone S."/>
            <person name="Salvioli di Fossalunga A."/>
            <person name="Amselem J."/>
            <person name="Novero M."/>
            <person name="Xianan X."/>
            <person name="Sedzielewska Toro K."/>
            <person name="Morin E."/>
            <person name="Lipzen A."/>
            <person name="Grigoriev I.V."/>
            <person name="Henrissat B."/>
            <person name="Martin F.M."/>
            <person name="Bonfante P."/>
        </authorList>
    </citation>
    <scope>NUCLEOTIDE SEQUENCE [LARGE SCALE GENOMIC DNA]</scope>
    <source>
        <strain evidence="3 4">BEG34</strain>
    </source>
</reference>
<dbReference type="PANTHER" id="PTHR46093:SF3">
    <property type="entry name" value="ACYL-COA-BINDING DOMAIN-CONTAINING PROTEIN 4"/>
    <property type="match status" value="1"/>
</dbReference>
<dbReference type="Proteomes" id="UP000439903">
    <property type="component" value="Unassembled WGS sequence"/>
</dbReference>
<dbReference type="OrthoDB" id="2491317at2759"/>
<evidence type="ECO:0000313" key="3">
    <source>
        <dbReference type="EMBL" id="KAF0442579.1"/>
    </source>
</evidence>
<organism evidence="3 4">
    <name type="scientific">Gigaspora margarita</name>
    <dbReference type="NCBI Taxonomy" id="4874"/>
    <lineage>
        <taxon>Eukaryota</taxon>
        <taxon>Fungi</taxon>
        <taxon>Fungi incertae sedis</taxon>
        <taxon>Mucoromycota</taxon>
        <taxon>Glomeromycotina</taxon>
        <taxon>Glomeromycetes</taxon>
        <taxon>Diversisporales</taxon>
        <taxon>Gigasporaceae</taxon>
        <taxon>Gigaspora</taxon>
    </lineage>
</organism>
<name>A0A8H3XB13_GIGMA</name>
<keyword evidence="4" id="KW-1185">Reference proteome</keyword>
<accession>A0A8H3XB13</accession>
<keyword evidence="2" id="KW-0677">Repeat</keyword>
<dbReference type="EMBL" id="WTPW01001321">
    <property type="protein sequence ID" value="KAF0442579.1"/>
    <property type="molecule type" value="Genomic_DNA"/>
</dbReference>
<evidence type="ECO:0000256" key="2">
    <source>
        <dbReference type="ARBA" id="ARBA00022737"/>
    </source>
</evidence>
<protein>
    <recommendedName>
        <fullName evidence="5">Kelch repeat protein</fullName>
    </recommendedName>
</protein>
<evidence type="ECO:0000256" key="1">
    <source>
        <dbReference type="ARBA" id="ARBA00022441"/>
    </source>
</evidence>
<gene>
    <name evidence="3" type="ORF">F8M41_003655</name>
</gene>
<dbReference type="PANTHER" id="PTHR46093">
    <property type="entry name" value="ACYL-COA-BINDING DOMAIN-CONTAINING PROTEIN 5"/>
    <property type="match status" value="1"/>
</dbReference>
<keyword evidence="1" id="KW-0880">Kelch repeat</keyword>
<sequence length="244" mass="26692">MKFGILSYRIHLIFFTPPWRSDVAMPVGYRFGTSCLSPIDNSTVFLIGGRTWIANTNTYSYTSTVGINHGDDDNITTTVYNDMNILDITTIIWSTQTQSQSVPANVDYTATLLPSGLIVYIGGRGSNSANLNNISQNGNIIIYGGSISVSSVISNVFSDIAVLNTNSWVWSVPSVSGTSAQTLTQYSATLYKNYMILAFEEYVATPGDDHMREKHVPMVYTLGILPPETFVLTPMYGVPVPANN</sequence>